<keyword evidence="1" id="KW-0175">Coiled coil</keyword>
<accession>A0A6B8M4T2</accession>
<evidence type="ECO:0000256" key="1">
    <source>
        <dbReference type="SAM" id="Coils"/>
    </source>
</evidence>
<dbReference type="EMBL" id="CP044331">
    <property type="protein sequence ID" value="QGM97386.1"/>
    <property type="molecule type" value="Genomic_DNA"/>
</dbReference>
<protein>
    <submittedName>
        <fullName evidence="3">Uncharacterized protein</fullName>
    </submittedName>
</protein>
<evidence type="ECO:0000313" key="3">
    <source>
        <dbReference type="EMBL" id="QGM97386.1"/>
    </source>
</evidence>
<sequence length="137" mass="14913">MFPHTVRLALLALSLAPSWALAEETPSIVAPEGDRFALQPAEGGFLRMNKDTGAVSFCSAKDGVATCRLGAEERVALEAEIERLRAENARLKAAAAPPRPSTLPSEQEFEKALSFTERFLRRIMRLFKEEAPSGGSL</sequence>
<feature type="chain" id="PRO_5025579351" evidence="2">
    <location>
        <begin position="23"/>
        <end position="137"/>
    </location>
</feature>
<evidence type="ECO:0000313" key="4">
    <source>
        <dbReference type="Proteomes" id="UP000422569"/>
    </source>
</evidence>
<feature type="signal peptide" evidence="2">
    <location>
        <begin position="1"/>
        <end position="22"/>
    </location>
</feature>
<name>A0A6B8M4T2_9HYPH</name>
<gene>
    <name evidence="3" type="ORF">F7D14_07790</name>
</gene>
<dbReference type="AlphaFoldDB" id="A0A6B8M4T2"/>
<keyword evidence="2" id="KW-0732">Signal</keyword>
<reference evidence="3 4" key="1">
    <citation type="submission" date="2019-09" db="EMBL/GenBank/DDBJ databases">
        <title>Isolation and complete genome sequencing of Methylocystis species.</title>
        <authorList>
            <person name="Rumah B.L."/>
            <person name="Stead C.E."/>
            <person name="Stevens B.C."/>
            <person name="Minton N.P."/>
            <person name="Grosse-Honebrink A."/>
            <person name="Zhang Y."/>
        </authorList>
    </citation>
    <scope>NUCLEOTIDE SEQUENCE [LARGE SCALE GENOMIC DNA]</scope>
    <source>
        <strain evidence="3 4">BRCS2</strain>
    </source>
</reference>
<dbReference type="RefSeq" id="WP_016921950.1">
    <property type="nucleotide sequence ID" value="NZ_CP044331.1"/>
</dbReference>
<evidence type="ECO:0000256" key="2">
    <source>
        <dbReference type="SAM" id="SignalP"/>
    </source>
</evidence>
<keyword evidence="4" id="KW-1185">Reference proteome</keyword>
<dbReference type="Proteomes" id="UP000422569">
    <property type="component" value="Chromosome"/>
</dbReference>
<organism evidence="3 4">
    <name type="scientific">Methylocystis parvus</name>
    <dbReference type="NCBI Taxonomy" id="134"/>
    <lineage>
        <taxon>Bacteria</taxon>
        <taxon>Pseudomonadati</taxon>
        <taxon>Pseudomonadota</taxon>
        <taxon>Alphaproteobacteria</taxon>
        <taxon>Hyphomicrobiales</taxon>
        <taxon>Methylocystaceae</taxon>
        <taxon>Methylocystis</taxon>
    </lineage>
</organism>
<feature type="coiled-coil region" evidence="1">
    <location>
        <begin position="67"/>
        <end position="94"/>
    </location>
</feature>
<proteinExistence type="predicted"/>
<dbReference type="KEGG" id="mpar:F7D14_07790"/>